<dbReference type="Proteomes" id="UP000475666">
    <property type="component" value="Unassembled WGS sequence"/>
</dbReference>
<organism evidence="2 3">
    <name type="scientific">Streptomyces rubrogriseus</name>
    <dbReference type="NCBI Taxonomy" id="194673"/>
    <lineage>
        <taxon>Bacteria</taxon>
        <taxon>Bacillati</taxon>
        <taxon>Actinomycetota</taxon>
        <taxon>Actinomycetes</taxon>
        <taxon>Kitasatosporales</taxon>
        <taxon>Streptomycetaceae</taxon>
        <taxon>Streptomyces</taxon>
        <taxon>Streptomyces violaceoruber group</taxon>
    </lineage>
</organism>
<dbReference type="AlphaFoldDB" id="A0A6G3TJB6"/>
<reference evidence="2 3" key="1">
    <citation type="submission" date="2020-01" db="EMBL/GenBank/DDBJ databases">
        <title>Insect and environment-associated Actinomycetes.</title>
        <authorList>
            <person name="Currrie C."/>
            <person name="Chevrette M."/>
            <person name="Carlson C."/>
            <person name="Stubbendieck R."/>
            <person name="Wendt-Pienkowski E."/>
        </authorList>
    </citation>
    <scope>NUCLEOTIDE SEQUENCE [LARGE SCALE GENOMIC DNA]</scope>
    <source>
        <strain evidence="2 3">SID7739</strain>
    </source>
</reference>
<sequence length="499" mass="51324">MLLASVLVGTALAAAPAAGAAASGVTATGTADSTVVPSGPGMELPTASFTQMTVDEASRRVWIAGDRVYPDGSRDGELLGVLYGGAGPAFASAHLAAPLSGVAVEPDGSKVYAGQSDHIAGYSHTNGSLSPLDPIAAPPDACGRELVHTGGRLFFTSRPATGPGGCTDGLGTVGVAATGEGGTPGTVMYTGARTHLEAGPGGLLAIAPERSSPTDDPDLGIYRVTDGADGADGNLLEFLGERRFAADGTGEGMDFRDADFAADGSVLAVADGTRGTVLLDGRDARFLDNHYAPLPAGVAATAVAFSPDGKWFAQGGAASGDAADLTLAFADPSIERQPLRISFEDETAGHRVVPRGMEFSGDGEQLFVVTSNEDGSKFWLHTIYTRQALAPSRLVDVTHGPAVAGEPFRVSGRLDLDGLAPTQAPRITVQRLNGLEVSDLPPVPVADDGTFVLEDVLPERAGNVQYVLGYAGDEVHYRSEYWLVVDTVEASDPVTRTHR</sequence>
<gene>
    <name evidence="2" type="ORF">G3I66_27270</name>
</gene>
<evidence type="ECO:0008006" key="4">
    <source>
        <dbReference type="Google" id="ProtNLM"/>
    </source>
</evidence>
<evidence type="ECO:0000256" key="1">
    <source>
        <dbReference type="SAM" id="SignalP"/>
    </source>
</evidence>
<accession>A0A6G3TJB6</accession>
<comment type="caution">
    <text evidence="2">The sequence shown here is derived from an EMBL/GenBank/DDBJ whole genome shotgun (WGS) entry which is preliminary data.</text>
</comment>
<protein>
    <recommendedName>
        <fullName evidence="4">WD40 repeat domain-containing protein</fullName>
    </recommendedName>
</protein>
<dbReference type="InterPro" id="IPR015943">
    <property type="entry name" value="WD40/YVTN_repeat-like_dom_sf"/>
</dbReference>
<dbReference type="EMBL" id="JAAGMQ010000817">
    <property type="protein sequence ID" value="NEC36839.1"/>
    <property type="molecule type" value="Genomic_DNA"/>
</dbReference>
<feature type="chain" id="PRO_5026308593" description="WD40 repeat domain-containing protein" evidence="1">
    <location>
        <begin position="21"/>
        <end position="499"/>
    </location>
</feature>
<name>A0A6G3TJB6_9ACTN</name>
<evidence type="ECO:0000313" key="2">
    <source>
        <dbReference type="EMBL" id="NEC36839.1"/>
    </source>
</evidence>
<dbReference type="SUPFAM" id="SSF82171">
    <property type="entry name" value="DPP6 N-terminal domain-like"/>
    <property type="match status" value="1"/>
</dbReference>
<evidence type="ECO:0000313" key="3">
    <source>
        <dbReference type="Proteomes" id="UP000475666"/>
    </source>
</evidence>
<keyword evidence="1" id="KW-0732">Signal</keyword>
<proteinExistence type="predicted"/>
<dbReference type="Gene3D" id="2.130.10.10">
    <property type="entry name" value="YVTN repeat-like/Quinoprotein amine dehydrogenase"/>
    <property type="match status" value="1"/>
</dbReference>
<feature type="signal peptide" evidence="1">
    <location>
        <begin position="1"/>
        <end position="20"/>
    </location>
</feature>